<dbReference type="GO" id="GO:0007368">
    <property type="term" value="P:determination of left/right symmetry"/>
    <property type="evidence" value="ECO:0007669"/>
    <property type="project" value="TreeGrafter"/>
</dbReference>
<dbReference type="GO" id="GO:0003351">
    <property type="term" value="P:epithelial cilium movement involved in extracellular fluid movement"/>
    <property type="evidence" value="ECO:0007669"/>
    <property type="project" value="TreeGrafter"/>
</dbReference>
<dbReference type="GO" id="GO:0031514">
    <property type="term" value="C:motile cilium"/>
    <property type="evidence" value="ECO:0007669"/>
    <property type="project" value="UniProtKB-SubCell"/>
</dbReference>
<proteinExistence type="inferred from homology"/>
<dbReference type="EMBL" id="BEYU01000147">
    <property type="protein sequence ID" value="GBG33192.1"/>
    <property type="molecule type" value="Genomic_DNA"/>
</dbReference>
<feature type="region of interest" description="Disordered" evidence="11">
    <location>
        <begin position="94"/>
        <end position="134"/>
    </location>
</feature>
<feature type="region of interest" description="Disordered" evidence="11">
    <location>
        <begin position="1"/>
        <end position="32"/>
    </location>
</feature>
<accession>A0A2R5GQP0</accession>
<name>A0A2R5GQP0_9STRA</name>
<comment type="caution">
    <text evidence="14">The sequence shown here is derived from an EMBL/GenBank/DDBJ whole genome shotgun (WGS) entry which is preliminary data.</text>
</comment>
<keyword evidence="8" id="KW-0969">Cilium</keyword>
<gene>
    <name evidence="14" type="ORF">FCC1311_094162</name>
</gene>
<dbReference type="GO" id="GO:0036159">
    <property type="term" value="P:inner dynein arm assembly"/>
    <property type="evidence" value="ECO:0007669"/>
    <property type="project" value="TreeGrafter"/>
</dbReference>
<comment type="subcellular location">
    <subcellularLocation>
        <location evidence="2">Cell projection</location>
        <location evidence="2">Cilium</location>
        <location evidence="2">Flagellum</location>
    </subcellularLocation>
    <subcellularLocation>
        <location evidence="3">Cytoplasm</location>
    </subcellularLocation>
</comment>
<reference evidence="14 15" key="1">
    <citation type="submission" date="2017-12" db="EMBL/GenBank/DDBJ databases">
        <title>Sequencing, de novo assembly and annotation of complete genome of a new Thraustochytrid species, strain FCC1311.</title>
        <authorList>
            <person name="Sedici K."/>
            <person name="Godart F."/>
            <person name="Aiese Cigliano R."/>
            <person name="Sanseverino W."/>
            <person name="Barakat M."/>
            <person name="Ortet P."/>
            <person name="Marechal E."/>
            <person name="Cagnac O."/>
            <person name="Amato A."/>
        </authorList>
    </citation>
    <scope>NUCLEOTIDE SEQUENCE [LARGE SCALE GENOMIC DNA]</scope>
</reference>
<evidence type="ECO:0000256" key="10">
    <source>
        <dbReference type="ARBA" id="ARBA00049986"/>
    </source>
</evidence>
<evidence type="ECO:0000256" key="9">
    <source>
        <dbReference type="ARBA" id="ARBA00023273"/>
    </source>
</evidence>
<evidence type="ECO:0000256" key="8">
    <source>
        <dbReference type="ARBA" id="ARBA00023069"/>
    </source>
</evidence>
<dbReference type="PANTHER" id="PTHR28572">
    <property type="entry name" value="COILED-COIL DOMAIN-CONTAINING PROTEIN 103"/>
    <property type="match status" value="1"/>
</dbReference>
<feature type="domain" description="Dynein attachment factor N-terminal" evidence="13">
    <location>
        <begin position="7"/>
        <end position="64"/>
    </location>
</feature>
<dbReference type="Pfam" id="PF13877">
    <property type="entry name" value="RPAP3_C"/>
    <property type="match status" value="1"/>
</dbReference>
<dbReference type="InterPro" id="IPR042422">
    <property type="entry name" value="CC103"/>
</dbReference>
<dbReference type="Pfam" id="PF15867">
    <property type="entry name" value="Dynein_attach_N"/>
    <property type="match status" value="1"/>
</dbReference>
<evidence type="ECO:0000256" key="2">
    <source>
        <dbReference type="ARBA" id="ARBA00004230"/>
    </source>
</evidence>
<comment type="subunit">
    <text evidence="4">Homodimer.</text>
</comment>
<keyword evidence="6" id="KW-0970">Cilium biogenesis/degradation</keyword>
<keyword evidence="7" id="KW-0282">Flagellum</keyword>
<evidence type="ECO:0000256" key="7">
    <source>
        <dbReference type="ARBA" id="ARBA00022846"/>
    </source>
</evidence>
<dbReference type="InterPro" id="IPR025986">
    <property type="entry name" value="RPAP3-like_C"/>
</dbReference>
<evidence type="ECO:0000313" key="14">
    <source>
        <dbReference type="EMBL" id="GBG33192.1"/>
    </source>
</evidence>
<evidence type="ECO:0000259" key="12">
    <source>
        <dbReference type="Pfam" id="PF13877"/>
    </source>
</evidence>
<keyword evidence="15" id="KW-1185">Reference proteome</keyword>
<dbReference type="PANTHER" id="PTHR28572:SF1">
    <property type="entry name" value="COILED-COIL DOMAIN-CONTAINING PROTEIN 103"/>
    <property type="match status" value="1"/>
</dbReference>
<comment type="function">
    <text evidence="1">Dynein-attachment factor required for cilia motility.</text>
</comment>
<dbReference type="OrthoDB" id="447931at2759"/>
<dbReference type="GO" id="GO:0005576">
    <property type="term" value="C:extracellular region"/>
    <property type="evidence" value="ECO:0007669"/>
    <property type="project" value="GOC"/>
</dbReference>
<keyword evidence="5" id="KW-0963">Cytoplasm</keyword>
<dbReference type="Proteomes" id="UP000241890">
    <property type="component" value="Unassembled WGS sequence"/>
</dbReference>
<evidence type="ECO:0000256" key="11">
    <source>
        <dbReference type="SAM" id="MobiDB-lite"/>
    </source>
</evidence>
<dbReference type="GO" id="GO:0036157">
    <property type="term" value="C:outer dynein arm"/>
    <property type="evidence" value="ECO:0007669"/>
    <property type="project" value="InterPro"/>
</dbReference>
<dbReference type="InParanoid" id="A0A2R5GQP0"/>
<keyword evidence="9" id="KW-0966">Cell projection</keyword>
<evidence type="ECO:0000256" key="1">
    <source>
        <dbReference type="ARBA" id="ARBA00004048"/>
    </source>
</evidence>
<feature type="domain" description="RNA-polymerase II-associated protein 3-like C-terminal" evidence="12">
    <location>
        <begin position="132"/>
        <end position="220"/>
    </location>
</feature>
<evidence type="ECO:0000256" key="5">
    <source>
        <dbReference type="ARBA" id="ARBA00022490"/>
    </source>
</evidence>
<evidence type="ECO:0000256" key="3">
    <source>
        <dbReference type="ARBA" id="ARBA00004496"/>
    </source>
</evidence>
<feature type="compositionally biased region" description="Low complexity" evidence="11">
    <location>
        <begin position="106"/>
        <end position="123"/>
    </location>
</feature>
<organism evidence="14 15">
    <name type="scientific">Hondaea fermentalgiana</name>
    <dbReference type="NCBI Taxonomy" id="2315210"/>
    <lineage>
        <taxon>Eukaryota</taxon>
        <taxon>Sar</taxon>
        <taxon>Stramenopiles</taxon>
        <taxon>Bigyra</taxon>
        <taxon>Labyrinthulomycetes</taxon>
        <taxon>Thraustochytrida</taxon>
        <taxon>Thraustochytriidae</taxon>
        <taxon>Hondaea</taxon>
    </lineage>
</organism>
<protein>
    <submittedName>
        <fullName evidence="14">Coiled-coil domain-containing protein 103</fullName>
    </submittedName>
</protein>
<evidence type="ECO:0000313" key="15">
    <source>
        <dbReference type="Proteomes" id="UP000241890"/>
    </source>
</evidence>
<sequence>METAGLDEKTLRRELATAAEADRRRKDVDEMKKRSVMTAGSYSEFRNLVACAQEGQRPVSRKEMDFIGNPGKPEGFMYSHLRKADWKSKFQSSSTARQLLQRHHQQQQASLGSNRASGSGNSNQESETVEIPTSQQDFDRFWRRKDLSEAQRCNVLLELDTSKVFSVGVDDLSGLVRCLHSSIQSRSDAIDRVKLASLLDGLSRVPRFSLAIDFLGKADREIVATLISFVGRPDLAAQFKVPNN</sequence>
<evidence type="ECO:0000259" key="13">
    <source>
        <dbReference type="Pfam" id="PF15867"/>
    </source>
</evidence>
<evidence type="ECO:0000256" key="4">
    <source>
        <dbReference type="ARBA" id="ARBA00011738"/>
    </source>
</evidence>
<dbReference type="AlphaFoldDB" id="A0A2R5GQP0"/>
<dbReference type="InterPro" id="IPR031733">
    <property type="entry name" value="Dynein_attach_N"/>
</dbReference>
<comment type="similarity">
    <text evidence="10">Belongs to the DNAAF19/PR46b family.</text>
</comment>
<evidence type="ECO:0000256" key="6">
    <source>
        <dbReference type="ARBA" id="ARBA00022794"/>
    </source>
</evidence>